<dbReference type="Proteomes" id="UP000299102">
    <property type="component" value="Unassembled WGS sequence"/>
</dbReference>
<proteinExistence type="predicted"/>
<dbReference type="AlphaFoldDB" id="A0A4C1Y7N8"/>
<keyword evidence="3" id="KW-1185">Reference proteome</keyword>
<dbReference type="EMBL" id="BGZK01001110">
    <property type="protein sequence ID" value="GBP71490.1"/>
    <property type="molecule type" value="Genomic_DNA"/>
</dbReference>
<reference evidence="2 3" key="1">
    <citation type="journal article" date="2019" name="Commun. Biol.">
        <title>The bagworm genome reveals a unique fibroin gene that provides high tensile strength.</title>
        <authorList>
            <person name="Kono N."/>
            <person name="Nakamura H."/>
            <person name="Ohtoshi R."/>
            <person name="Tomita M."/>
            <person name="Numata K."/>
            <person name="Arakawa K."/>
        </authorList>
    </citation>
    <scope>NUCLEOTIDE SEQUENCE [LARGE SCALE GENOMIC DNA]</scope>
</reference>
<comment type="caution">
    <text evidence="2">The sequence shown here is derived from an EMBL/GenBank/DDBJ whole genome shotgun (WGS) entry which is preliminary data.</text>
</comment>
<gene>
    <name evidence="2" type="ORF">EVAR_103376_1</name>
</gene>
<dbReference type="STRING" id="151549.A0A4C1Y7N8"/>
<protein>
    <submittedName>
        <fullName evidence="2">Uncharacterized protein</fullName>
    </submittedName>
</protein>
<feature type="region of interest" description="Disordered" evidence="1">
    <location>
        <begin position="100"/>
        <end position="165"/>
    </location>
</feature>
<organism evidence="2 3">
    <name type="scientific">Eumeta variegata</name>
    <name type="common">Bagworm moth</name>
    <name type="synonym">Eumeta japonica</name>
    <dbReference type="NCBI Taxonomy" id="151549"/>
    <lineage>
        <taxon>Eukaryota</taxon>
        <taxon>Metazoa</taxon>
        <taxon>Ecdysozoa</taxon>
        <taxon>Arthropoda</taxon>
        <taxon>Hexapoda</taxon>
        <taxon>Insecta</taxon>
        <taxon>Pterygota</taxon>
        <taxon>Neoptera</taxon>
        <taxon>Endopterygota</taxon>
        <taxon>Lepidoptera</taxon>
        <taxon>Glossata</taxon>
        <taxon>Ditrysia</taxon>
        <taxon>Tineoidea</taxon>
        <taxon>Psychidae</taxon>
        <taxon>Oiketicinae</taxon>
        <taxon>Eumeta</taxon>
    </lineage>
</organism>
<feature type="compositionally biased region" description="Low complexity" evidence="1">
    <location>
        <begin position="122"/>
        <end position="132"/>
    </location>
</feature>
<evidence type="ECO:0000256" key="1">
    <source>
        <dbReference type="SAM" id="MobiDB-lite"/>
    </source>
</evidence>
<feature type="compositionally biased region" description="Basic residues" evidence="1">
    <location>
        <begin position="140"/>
        <end position="151"/>
    </location>
</feature>
<sequence length="176" mass="19908">MLSFNLAGVSRDFGRELNIKSVERGARRPYIGYGSFVWNIGVCGACEADGGRGCPTWPVIQRASLNASLFGSSGHLGASLQRFWIIRENIEYDLSISLAPRRPPRRRPTRRRRYLRPPPRVPRTAPTHATPTHAPPPLPARRRPAHPRSDRRRPPPLPAHRRLARSVPFFTPRLTC</sequence>
<name>A0A4C1Y7N8_EUMVA</name>
<feature type="compositionally biased region" description="Basic residues" evidence="1">
    <location>
        <begin position="102"/>
        <end position="115"/>
    </location>
</feature>
<evidence type="ECO:0000313" key="3">
    <source>
        <dbReference type="Proteomes" id="UP000299102"/>
    </source>
</evidence>
<evidence type="ECO:0000313" key="2">
    <source>
        <dbReference type="EMBL" id="GBP71490.1"/>
    </source>
</evidence>
<accession>A0A4C1Y7N8</accession>